<keyword evidence="7" id="KW-0653">Protein transport</keyword>
<dbReference type="EMBL" id="CAVK010000053">
    <property type="protein sequence ID" value="CCW16686.1"/>
    <property type="molecule type" value="Genomic_DNA"/>
</dbReference>
<dbReference type="SUPFAM" id="SSF74653">
    <property type="entry name" value="TolA/TonB C-terminal domain"/>
    <property type="match status" value="1"/>
</dbReference>
<evidence type="ECO:0000256" key="2">
    <source>
        <dbReference type="ARBA" id="ARBA00006555"/>
    </source>
</evidence>
<evidence type="ECO:0000256" key="1">
    <source>
        <dbReference type="ARBA" id="ARBA00004383"/>
    </source>
</evidence>
<dbReference type="GO" id="GO:0055085">
    <property type="term" value="P:transmembrane transport"/>
    <property type="evidence" value="ECO:0007669"/>
    <property type="project" value="InterPro"/>
</dbReference>
<keyword evidence="3" id="KW-0813">Transport</keyword>
<dbReference type="RefSeq" id="WP_006951918.1">
    <property type="nucleotide sequence ID" value="NZ_CAVK010000053.1"/>
</dbReference>
<keyword evidence="14" id="KW-1185">Reference proteome</keyword>
<dbReference type="PANTHER" id="PTHR33446:SF2">
    <property type="entry name" value="PROTEIN TONB"/>
    <property type="match status" value="1"/>
</dbReference>
<evidence type="ECO:0000256" key="10">
    <source>
        <dbReference type="SAM" id="MobiDB-lite"/>
    </source>
</evidence>
<dbReference type="GO" id="GO:0015031">
    <property type="term" value="P:protein transport"/>
    <property type="evidence" value="ECO:0007669"/>
    <property type="project" value="UniProtKB-KW"/>
</dbReference>
<reference evidence="13 14" key="1">
    <citation type="submission" date="2013-03" db="EMBL/GenBank/DDBJ databases">
        <authorList>
            <person name="Le V."/>
        </authorList>
    </citation>
    <scope>NUCLEOTIDE SEQUENCE [LARGE SCALE GENOMIC DNA]</scope>
    <source>
        <strain evidence="13 14">BiD32</strain>
    </source>
</reference>
<evidence type="ECO:0000256" key="5">
    <source>
        <dbReference type="ARBA" id="ARBA00022519"/>
    </source>
</evidence>
<feature type="compositionally biased region" description="Basic and acidic residues" evidence="10">
    <location>
        <begin position="1"/>
        <end position="12"/>
    </location>
</feature>
<dbReference type="PRINTS" id="PR01217">
    <property type="entry name" value="PRICHEXTENSN"/>
</dbReference>
<dbReference type="Pfam" id="PF03544">
    <property type="entry name" value="TonB_C"/>
    <property type="match status" value="1"/>
</dbReference>
<keyword evidence="8 11" id="KW-1133">Transmembrane helix</keyword>
<evidence type="ECO:0000313" key="13">
    <source>
        <dbReference type="EMBL" id="CCW16686.1"/>
    </source>
</evidence>
<keyword evidence="5" id="KW-0997">Cell inner membrane</keyword>
<comment type="caution">
    <text evidence="13">The sequence shown here is derived from an EMBL/GenBank/DDBJ whole genome shotgun (WGS) entry which is preliminary data.</text>
</comment>
<dbReference type="Gene3D" id="3.30.1150.10">
    <property type="match status" value="1"/>
</dbReference>
<dbReference type="InterPro" id="IPR006260">
    <property type="entry name" value="TonB/TolA_C"/>
</dbReference>
<dbReference type="InterPro" id="IPR037682">
    <property type="entry name" value="TonB_C"/>
</dbReference>
<accession>N1MID7</accession>
<evidence type="ECO:0000313" key="14">
    <source>
        <dbReference type="Proteomes" id="UP000013201"/>
    </source>
</evidence>
<evidence type="ECO:0000256" key="3">
    <source>
        <dbReference type="ARBA" id="ARBA00022448"/>
    </source>
</evidence>
<dbReference type="InterPro" id="IPR051045">
    <property type="entry name" value="TonB-dependent_transducer"/>
</dbReference>
<dbReference type="PANTHER" id="PTHR33446">
    <property type="entry name" value="PROTEIN TONB-RELATED"/>
    <property type="match status" value="1"/>
</dbReference>
<keyword evidence="4" id="KW-1003">Cell membrane</keyword>
<evidence type="ECO:0000259" key="12">
    <source>
        <dbReference type="PROSITE" id="PS52015"/>
    </source>
</evidence>
<dbReference type="GO" id="GO:0098797">
    <property type="term" value="C:plasma membrane protein complex"/>
    <property type="evidence" value="ECO:0007669"/>
    <property type="project" value="TreeGrafter"/>
</dbReference>
<protein>
    <submittedName>
        <fullName evidence="13">Ferric siderophore transport system, periplasmic binding protein TonB</fullName>
    </submittedName>
</protein>
<dbReference type="Proteomes" id="UP000013201">
    <property type="component" value="Unassembled WGS sequence"/>
</dbReference>
<evidence type="ECO:0000256" key="6">
    <source>
        <dbReference type="ARBA" id="ARBA00022692"/>
    </source>
</evidence>
<organism evidence="13 14">
    <name type="scientific">Sphingobium indicum BiD32</name>
    <dbReference type="NCBI Taxonomy" id="1301087"/>
    <lineage>
        <taxon>Bacteria</taxon>
        <taxon>Pseudomonadati</taxon>
        <taxon>Pseudomonadota</taxon>
        <taxon>Alphaproteobacteria</taxon>
        <taxon>Sphingomonadales</taxon>
        <taxon>Sphingomonadaceae</taxon>
        <taxon>Sphingobium</taxon>
    </lineage>
</organism>
<evidence type="ECO:0000256" key="9">
    <source>
        <dbReference type="ARBA" id="ARBA00023136"/>
    </source>
</evidence>
<feature type="transmembrane region" description="Helical" evidence="11">
    <location>
        <begin position="45"/>
        <end position="66"/>
    </location>
</feature>
<proteinExistence type="inferred from homology"/>
<comment type="similarity">
    <text evidence="2">Belongs to the TonB family.</text>
</comment>
<dbReference type="NCBIfam" id="TIGR01352">
    <property type="entry name" value="tonB_Cterm"/>
    <property type="match status" value="1"/>
</dbReference>
<dbReference type="GO" id="GO:0031992">
    <property type="term" value="F:energy transducer activity"/>
    <property type="evidence" value="ECO:0007669"/>
    <property type="project" value="TreeGrafter"/>
</dbReference>
<gene>
    <name evidence="13" type="ORF">EBBID32_10240</name>
</gene>
<reference evidence="14" key="2">
    <citation type="submission" date="2013-04" db="EMBL/GenBank/DDBJ databases">
        <title>Bisphenol A degrading Sphingobium sp. strain BiD32.</title>
        <authorList>
            <person name="Nielsen J.L."/>
            <person name="Zhou N.A."/>
            <person name="Kjeldal H."/>
        </authorList>
    </citation>
    <scope>NUCLEOTIDE SEQUENCE [LARGE SCALE GENOMIC DNA]</scope>
    <source>
        <strain evidence="14">BiD32</strain>
    </source>
</reference>
<evidence type="ECO:0000256" key="4">
    <source>
        <dbReference type="ARBA" id="ARBA00022475"/>
    </source>
</evidence>
<feature type="region of interest" description="Disordered" evidence="10">
    <location>
        <begin position="84"/>
        <end position="171"/>
    </location>
</feature>
<evidence type="ECO:0000256" key="11">
    <source>
        <dbReference type="SAM" id="Phobius"/>
    </source>
</evidence>
<feature type="region of interest" description="Disordered" evidence="10">
    <location>
        <begin position="1"/>
        <end position="25"/>
    </location>
</feature>
<keyword evidence="6 11" id="KW-0812">Transmembrane</keyword>
<keyword evidence="9 11" id="KW-0472">Membrane</keyword>
<dbReference type="PROSITE" id="PS52015">
    <property type="entry name" value="TONB_CTD"/>
    <property type="match status" value="1"/>
</dbReference>
<feature type="domain" description="TonB C-terminal" evidence="12">
    <location>
        <begin position="171"/>
        <end position="262"/>
    </location>
</feature>
<dbReference type="AlphaFoldDB" id="N1MID7"/>
<comment type="subcellular location">
    <subcellularLocation>
        <location evidence="1">Cell inner membrane</location>
        <topology evidence="1">Single-pass membrane protein</topology>
        <orientation evidence="1">Periplasmic side</orientation>
    </subcellularLocation>
</comment>
<evidence type="ECO:0000256" key="7">
    <source>
        <dbReference type="ARBA" id="ARBA00022927"/>
    </source>
</evidence>
<feature type="compositionally biased region" description="Basic and acidic residues" evidence="10">
    <location>
        <begin position="93"/>
        <end position="121"/>
    </location>
</feature>
<evidence type="ECO:0000256" key="8">
    <source>
        <dbReference type="ARBA" id="ARBA00022989"/>
    </source>
</evidence>
<name>N1MID7_9SPHN</name>
<feature type="region of interest" description="Disordered" evidence="10">
    <location>
        <begin position="226"/>
        <end position="250"/>
    </location>
</feature>
<dbReference type="OrthoDB" id="8481221at2"/>
<sequence length="262" mass="28818">MLLNDAHGDSGDQPHNVPMQPMPDKQPACYLIQRHGYSSSPSNRLFGIGGSLAVYGIVATLFLISISTTYLERPQQATLTVMDFKPPAAPDDTPPKPKDAPKPVEKKETQQQPVKIERIDPTKIPISPVTAPMPVPTVQPADPAPKEPETAAPRTAPAPPAPRVSSNGPDTWEGRVLVQLNRYRRYPRLAEARRQQGVPYIRFVMDRQGKVLSVALERSSGVSDLDREALALPRRAQPLPKPPDDKPGDTLELVVPVQFFLR</sequence>